<reference evidence="1 2" key="1">
    <citation type="submission" date="2020-02" db="EMBL/GenBank/DDBJ databases">
        <title>Complete Genome Sequence of Lactobacillus sp. NFFJ11 Isolated from animal feed.</title>
        <authorList>
            <person name="Jung J.Y."/>
        </authorList>
    </citation>
    <scope>NUCLEOTIDE SEQUENCE [LARGE SCALE GENOMIC DNA]</scope>
    <source>
        <strain evidence="1 2">NFFJ11</strain>
    </source>
</reference>
<dbReference type="AlphaFoldDB" id="A0A7L7KW21"/>
<evidence type="ECO:0000313" key="1">
    <source>
        <dbReference type="EMBL" id="QMT83522.1"/>
    </source>
</evidence>
<dbReference type="EMBL" id="CP049366">
    <property type="protein sequence ID" value="QMT83522.1"/>
    <property type="molecule type" value="Genomic_DNA"/>
</dbReference>
<sequence length="866" mass="96190">MMVNIDWKCIGKKQFKFLFLVNIIIFLRILFAHTIVVKAETNDNIQTLLNENTGLLKNKQSSSIVPLTLIKVTSGNFGTCDWDIDDNGQLTIHAGTLATGQGNWINSVDLIKSIYVEPGVIAATDSNNLFANLVYVQTIDINNLDVSNVKSFNSMFSFQDKGALMPDTSNLTEIIGLNNWHTNSAIDMSNMFGNAYKLTTIDVSSFDTSNVTNLSQMFSMPPSSGVTNSLQTIKGLENFDTSNVLSMNKMFNNDLKVSALDVFNFDTSKVTSMSSMFNGVGVTELDVSNFDTSNVTDMSNMFSSISKLTQLDVSSFDTESLLKMDSMFFNCSTNIVGLKNMDISKVTSLNGVFNASGLVNGDELVNWDTSNVTTTANMFNNCRSLVRLDISKWKKDNITDIGSMFKDCRVITQIDGLSDWDTGNVTNMNSTFYYTQMDSIPGISNWDTKSVTDMASLFWGCSKLKTLDLSKWDTSKVTNMSSMFAYDFALDEDGLKGLQNFNTSNVTNMSYMFSNNVGFKTLDLSSFDTSKVTNMNSMFSVNNNLIKIIGNFDTSKVGNMGSMFSNTDNLDLSDLNIANWNTSKVTNMNLLFANSKMQNLDFVKNWDTSAVTDFGNTFNNSEVAKLDLSKWDTRKASSINYFLNGTSQLWSITLGPNSVIKGNNSFADHQQGSVIIDDDYPGYTAISPKWQEVSADTGGTEHEPLGDLYDSEEILKDYSVQGQPVKTFVWQQQEYRQMSLNVPDIDFGTIGGIEGVYQRKNNDPVTITKYSYPTTDVNYKLLVSMARPLQTEDGNNILPGTLIFRDDKGNDTSLENSVAIYTGAIGNETKNLTWDKKRGIMLRLNDKNIVNGSYSTTLNWELADSL</sequence>
<protein>
    <submittedName>
        <fullName evidence="1">BspA family leucine-rich repeat surface protein</fullName>
    </submittedName>
</protein>
<name>A0A7L7KW21_9LACO</name>
<dbReference type="Proteomes" id="UP000514410">
    <property type="component" value="Chromosome"/>
</dbReference>
<evidence type="ECO:0000313" key="2">
    <source>
        <dbReference type="Proteomes" id="UP000514410"/>
    </source>
</evidence>
<dbReference type="Pfam" id="PF03382">
    <property type="entry name" value="DUF285"/>
    <property type="match status" value="4"/>
</dbReference>
<organism evidence="1 2">
    <name type="scientific">Companilactobacillus pabuli</name>
    <dbReference type="NCBI Taxonomy" id="2714036"/>
    <lineage>
        <taxon>Bacteria</taxon>
        <taxon>Bacillati</taxon>
        <taxon>Bacillota</taxon>
        <taxon>Bacilli</taxon>
        <taxon>Lactobacillales</taxon>
        <taxon>Lactobacillaceae</taxon>
        <taxon>Companilactobacillus</taxon>
    </lineage>
</organism>
<gene>
    <name evidence="1" type="ORF">G6534_02135</name>
</gene>
<dbReference type="RefSeq" id="WP_182083099.1">
    <property type="nucleotide sequence ID" value="NZ_CP049366.1"/>
</dbReference>
<dbReference type="NCBIfam" id="TIGR02167">
    <property type="entry name" value="Liste_lipo_26"/>
    <property type="match status" value="12"/>
</dbReference>
<dbReference type="InterPro" id="IPR032675">
    <property type="entry name" value="LRR_dom_sf"/>
</dbReference>
<dbReference type="InterPro" id="IPR005046">
    <property type="entry name" value="DUF285"/>
</dbReference>
<keyword evidence="2" id="KW-1185">Reference proteome</keyword>
<dbReference type="Gene3D" id="3.80.10.10">
    <property type="entry name" value="Ribonuclease Inhibitor"/>
    <property type="match status" value="2"/>
</dbReference>
<dbReference type="KEGG" id="cpab:G6534_02135"/>
<dbReference type="InterPro" id="IPR011889">
    <property type="entry name" value="Liste_lipo_26"/>
</dbReference>
<accession>A0A7L7KW21</accession>
<proteinExistence type="predicted"/>